<name>A0A9N9JRT9_9GLOM</name>
<dbReference type="EMBL" id="CAJVPY010029397">
    <property type="protein sequence ID" value="CAG8794130.1"/>
    <property type="molecule type" value="Genomic_DNA"/>
</dbReference>
<gene>
    <name evidence="1" type="ORF">DERYTH_LOCUS22008</name>
</gene>
<keyword evidence="2" id="KW-1185">Reference proteome</keyword>
<dbReference type="OrthoDB" id="2322122at2759"/>
<evidence type="ECO:0000313" key="2">
    <source>
        <dbReference type="Proteomes" id="UP000789405"/>
    </source>
</evidence>
<accession>A0A9N9JRT9</accession>
<protein>
    <submittedName>
        <fullName evidence="1">6539_t:CDS:1</fullName>
    </submittedName>
</protein>
<evidence type="ECO:0000313" key="1">
    <source>
        <dbReference type="EMBL" id="CAG8794130.1"/>
    </source>
</evidence>
<comment type="caution">
    <text evidence="1">The sequence shown here is derived from an EMBL/GenBank/DDBJ whole genome shotgun (WGS) entry which is preliminary data.</text>
</comment>
<reference evidence="1" key="1">
    <citation type="submission" date="2021-06" db="EMBL/GenBank/DDBJ databases">
        <authorList>
            <person name="Kallberg Y."/>
            <person name="Tangrot J."/>
            <person name="Rosling A."/>
        </authorList>
    </citation>
    <scope>NUCLEOTIDE SEQUENCE</scope>
    <source>
        <strain evidence="1">MA453B</strain>
    </source>
</reference>
<sequence length="121" mass="14025">KTMNINSNEILSRALTLSTIILQNPIARQRVLPVNLNLNDLEQYISSITSHNRNLLKDPRRIMGFHLCKANVKKEGERQGEEHPRVLEIAARMVWMRCNFGERNVHSLGKNIVRERLRMVG</sequence>
<feature type="non-terminal residue" evidence="1">
    <location>
        <position position="1"/>
    </location>
</feature>
<organism evidence="1 2">
    <name type="scientific">Dentiscutata erythropus</name>
    <dbReference type="NCBI Taxonomy" id="1348616"/>
    <lineage>
        <taxon>Eukaryota</taxon>
        <taxon>Fungi</taxon>
        <taxon>Fungi incertae sedis</taxon>
        <taxon>Mucoromycota</taxon>
        <taxon>Glomeromycotina</taxon>
        <taxon>Glomeromycetes</taxon>
        <taxon>Diversisporales</taxon>
        <taxon>Gigasporaceae</taxon>
        <taxon>Dentiscutata</taxon>
    </lineage>
</organism>
<dbReference type="AlphaFoldDB" id="A0A9N9JRT9"/>
<dbReference type="Proteomes" id="UP000789405">
    <property type="component" value="Unassembled WGS sequence"/>
</dbReference>
<proteinExistence type="predicted"/>